<gene>
    <name evidence="2" type="ORF">BSAL_29275</name>
</gene>
<evidence type="ECO:0000259" key="1">
    <source>
        <dbReference type="PROSITE" id="PS50035"/>
    </source>
</evidence>
<dbReference type="PROSITE" id="PS50035">
    <property type="entry name" value="PLD"/>
    <property type="match status" value="1"/>
</dbReference>
<evidence type="ECO:0000313" key="3">
    <source>
        <dbReference type="Proteomes" id="UP000051952"/>
    </source>
</evidence>
<feature type="domain" description="PLD phosphodiesterase" evidence="1">
    <location>
        <begin position="1"/>
        <end position="19"/>
    </location>
</feature>
<dbReference type="AlphaFoldDB" id="A0A0S4JHH4"/>
<dbReference type="Proteomes" id="UP000051952">
    <property type="component" value="Unassembled WGS sequence"/>
</dbReference>
<dbReference type="InterPro" id="IPR001736">
    <property type="entry name" value="PLipase_D/transphosphatidylase"/>
</dbReference>
<dbReference type="Pfam" id="PF13091">
    <property type="entry name" value="PLDc_2"/>
    <property type="match status" value="1"/>
</dbReference>
<dbReference type="VEuPathDB" id="TriTrypDB:BSAL_29275"/>
<evidence type="ECO:0000313" key="2">
    <source>
        <dbReference type="EMBL" id="CUG90918.1"/>
    </source>
</evidence>
<keyword evidence="3" id="KW-1185">Reference proteome</keyword>
<dbReference type="SUPFAM" id="SSF56024">
    <property type="entry name" value="Phospholipase D/nuclease"/>
    <property type="match status" value="1"/>
</dbReference>
<accession>A0A0S4JHH4</accession>
<dbReference type="GO" id="GO:0003824">
    <property type="term" value="F:catalytic activity"/>
    <property type="evidence" value="ECO:0007669"/>
    <property type="project" value="InterPro"/>
</dbReference>
<sequence>MIVDKAVCVIGSANINDRSLLSYRDTEMAAVIHSPEVSGKLEEDLRKQHAAFLKAGQHNLELDATMKNSLPIEFHDLPRKPIFHITMRSSLAHNLRGNQYLGTQCLSALIL</sequence>
<dbReference type="Gene3D" id="3.30.870.10">
    <property type="entry name" value="Endonuclease Chain A"/>
    <property type="match status" value="1"/>
</dbReference>
<dbReference type="InterPro" id="IPR025202">
    <property type="entry name" value="PLD-like_dom"/>
</dbReference>
<reference evidence="3" key="1">
    <citation type="submission" date="2015-09" db="EMBL/GenBank/DDBJ databases">
        <authorList>
            <consortium name="Pathogen Informatics"/>
        </authorList>
    </citation>
    <scope>NUCLEOTIDE SEQUENCE [LARGE SCALE GENOMIC DNA]</scope>
    <source>
        <strain evidence="3">Lake Konstanz</strain>
    </source>
</reference>
<dbReference type="OrthoDB" id="14911at2759"/>
<proteinExistence type="predicted"/>
<name>A0A0S4JHH4_BODSA</name>
<protein>
    <submittedName>
        <fullName evidence="2">Phospholipase D, putative</fullName>
    </submittedName>
</protein>
<organism evidence="2 3">
    <name type="scientific">Bodo saltans</name>
    <name type="common">Flagellated protozoan</name>
    <dbReference type="NCBI Taxonomy" id="75058"/>
    <lineage>
        <taxon>Eukaryota</taxon>
        <taxon>Discoba</taxon>
        <taxon>Euglenozoa</taxon>
        <taxon>Kinetoplastea</taxon>
        <taxon>Metakinetoplastina</taxon>
        <taxon>Eubodonida</taxon>
        <taxon>Bodonidae</taxon>
        <taxon>Bodo</taxon>
    </lineage>
</organism>
<dbReference type="EMBL" id="CYKH01001877">
    <property type="protein sequence ID" value="CUG90918.1"/>
    <property type="molecule type" value="Genomic_DNA"/>
</dbReference>